<evidence type="ECO:0000313" key="3">
    <source>
        <dbReference type="Proteomes" id="UP000177263"/>
    </source>
</evidence>
<dbReference type="Proteomes" id="UP000177263">
    <property type="component" value="Unassembled WGS sequence"/>
</dbReference>
<protein>
    <submittedName>
        <fullName evidence="2">Uncharacterized protein</fullName>
    </submittedName>
</protein>
<comment type="caution">
    <text evidence="2">The sequence shown here is derived from an EMBL/GenBank/DDBJ whole genome shotgun (WGS) entry which is preliminary data.</text>
</comment>
<feature type="region of interest" description="Disordered" evidence="1">
    <location>
        <begin position="1"/>
        <end position="51"/>
    </location>
</feature>
<proteinExistence type="predicted"/>
<evidence type="ECO:0000256" key="1">
    <source>
        <dbReference type="SAM" id="MobiDB-lite"/>
    </source>
</evidence>
<organism evidence="2 3">
    <name type="scientific">Candidatus Woesebacteria bacterium RIFCSPHIGHO2_01_FULL_41_10</name>
    <dbReference type="NCBI Taxonomy" id="1802500"/>
    <lineage>
        <taxon>Bacteria</taxon>
        <taxon>Candidatus Woeseibacteriota</taxon>
    </lineage>
</organism>
<feature type="compositionally biased region" description="Pro residues" evidence="1">
    <location>
        <begin position="32"/>
        <end position="50"/>
    </location>
</feature>
<dbReference type="EMBL" id="MGGM01000017">
    <property type="protein sequence ID" value="OGM29167.1"/>
    <property type="molecule type" value="Genomic_DNA"/>
</dbReference>
<feature type="compositionally biased region" description="Low complexity" evidence="1">
    <location>
        <begin position="10"/>
        <end position="19"/>
    </location>
</feature>
<name>A0A1F7YPG7_9BACT</name>
<evidence type="ECO:0000313" key="2">
    <source>
        <dbReference type="EMBL" id="OGM29167.1"/>
    </source>
</evidence>
<sequence>MTKTQKGQPEVVESEVVLSETDEAEEKTPTPDATPNPTSSPTPSPVPQPQPVVITGFVYPGSTSIGGNAYTSAEEPKVITDWYKERIKTEGFNVRTAVSTTTNGKVLNKLEAADGERTIHIEISREPGETLTTITISEE</sequence>
<reference evidence="2 3" key="1">
    <citation type="journal article" date="2016" name="Nat. Commun.">
        <title>Thousands of microbial genomes shed light on interconnected biogeochemical processes in an aquifer system.</title>
        <authorList>
            <person name="Anantharaman K."/>
            <person name="Brown C.T."/>
            <person name="Hug L.A."/>
            <person name="Sharon I."/>
            <person name="Castelle C.J."/>
            <person name="Probst A.J."/>
            <person name="Thomas B.C."/>
            <person name="Singh A."/>
            <person name="Wilkins M.J."/>
            <person name="Karaoz U."/>
            <person name="Brodie E.L."/>
            <person name="Williams K.H."/>
            <person name="Hubbard S.S."/>
            <person name="Banfield J.F."/>
        </authorList>
    </citation>
    <scope>NUCLEOTIDE SEQUENCE [LARGE SCALE GENOMIC DNA]</scope>
</reference>
<gene>
    <name evidence="2" type="ORF">A2801_00800</name>
</gene>
<accession>A0A1F7YPG7</accession>
<dbReference type="AlphaFoldDB" id="A0A1F7YPG7"/>